<dbReference type="STRING" id="260086.SAMN05216207_102873"/>
<keyword evidence="1" id="KW-0378">Hydrolase</keyword>
<protein>
    <submittedName>
        <fullName evidence="1">Dienelactone hydrolase</fullName>
    </submittedName>
</protein>
<proteinExistence type="predicted"/>
<accession>A0A1I5E2F6</accession>
<dbReference type="AlphaFoldDB" id="A0A1I5E2F6"/>
<evidence type="ECO:0000313" key="1">
    <source>
        <dbReference type="EMBL" id="SFO05470.1"/>
    </source>
</evidence>
<dbReference type="SUPFAM" id="SSF53474">
    <property type="entry name" value="alpha/beta-Hydrolases"/>
    <property type="match status" value="1"/>
</dbReference>
<dbReference type="EMBL" id="FOUY01000028">
    <property type="protein sequence ID" value="SFO05470.1"/>
    <property type="molecule type" value="Genomic_DNA"/>
</dbReference>
<dbReference type="Gene3D" id="3.40.50.1820">
    <property type="entry name" value="alpha/beta hydrolase"/>
    <property type="match status" value="1"/>
</dbReference>
<name>A0A1I5E2F6_PSUAM</name>
<dbReference type="OrthoDB" id="4158640at2"/>
<dbReference type="InterPro" id="IPR029058">
    <property type="entry name" value="AB_hydrolase_fold"/>
</dbReference>
<dbReference type="RefSeq" id="WP_093349550.1">
    <property type="nucleotide sequence ID" value="NZ_FOUY01000028.1"/>
</dbReference>
<dbReference type="Proteomes" id="UP000199614">
    <property type="component" value="Unassembled WGS sequence"/>
</dbReference>
<dbReference type="GO" id="GO:0016787">
    <property type="term" value="F:hydrolase activity"/>
    <property type="evidence" value="ECO:0007669"/>
    <property type="project" value="UniProtKB-KW"/>
</dbReference>
<gene>
    <name evidence="1" type="ORF">SAMN05216207_102873</name>
</gene>
<reference evidence="1 2" key="1">
    <citation type="submission" date="2016-10" db="EMBL/GenBank/DDBJ databases">
        <authorList>
            <person name="de Groot N.N."/>
        </authorList>
    </citation>
    <scope>NUCLEOTIDE SEQUENCE [LARGE SCALE GENOMIC DNA]</scope>
    <source>
        <strain evidence="1 2">CGMCC 4.1877</strain>
    </source>
</reference>
<keyword evidence="2" id="KW-1185">Reference proteome</keyword>
<organism evidence="1 2">
    <name type="scientific">Pseudonocardia ammonioxydans</name>
    <dbReference type="NCBI Taxonomy" id="260086"/>
    <lineage>
        <taxon>Bacteria</taxon>
        <taxon>Bacillati</taxon>
        <taxon>Actinomycetota</taxon>
        <taxon>Actinomycetes</taxon>
        <taxon>Pseudonocardiales</taxon>
        <taxon>Pseudonocardiaceae</taxon>
        <taxon>Pseudonocardia</taxon>
    </lineage>
</organism>
<evidence type="ECO:0000313" key="2">
    <source>
        <dbReference type="Proteomes" id="UP000199614"/>
    </source>
</evidence>
<sequence length="243" mass="26040">MRFTSEQHLDHDVVEREFLLDEIPGILWTPAAVSAPAPLILLGHPGGLRTMYPRLAARARHCAAEGFAAATVELPGCGDRPRIAAADHARADLRRALEAGEPVDDDIVDRLVLPLVDAAVPEWRAALDALLRLPGIGGPVGHAGGVTAVGVRLAAVEPRISAALLYAGSVVPRALLEEARQVTVPLLMLLQWDDEGNDRQRALDLFDALGSAEKTLHANLGGHTGVPQFEGDDANRFFARHLR</sequence>